<evidence type="ECO:0000313" key="1">
    <source>
        <dbReference type="EMBL" id="OCL33247.1"/>
    </source>
</evidence>
<protein>
    <submittedName>
        <fullName evidence="1">Uncharacterized protein</fullName>
    </submittedName>
</protein>
<dbReference type="EMBL" id="MBQD01000022">
    <property type="protein sequence ID" value="OCL33247.1"/>
    <property type="molecule type" value="Genomic_DNA"/>
</dbReference>
<sequence length="60" mass="6872">MHEQQLRVPAGSTVADLSKAPLPTESTLRKRMSLPLQVIRFFVFNARIMRMVLKGHSQDH</sequence>
<name>A0A1C0AKR4_9ACTN</name>
<reference evidence="2" key="1">
    <citation type="submission" date="2016-07" db="EMBL/GenBank/DDBJ databases">
        <authorList>
            <person name="Florea S."/>
            <person name="Webb J.S."/>
            <person name="Jaromczyk J."/>
            <person name="Schardl C.L."/>
        </authorList>
    </citation>
    <scope>NUCLEOTIDE SEQUENCE [LARGE SCALE GENOMIC DNA]</scope>
    <source>
        <strain evidence="2">IPBSL-7</strain>
    </source>
</reference>
<evidence type="ECO:0000313" key="2">
    <source>
        <dbReference type="Proteomes" id="UP000093501"/>
    </source>
</evidence>
<accession>A0A1C0AKR4</accession>
<comment type="caution">
    <text evidence="1">The sequence shown here is derived from an EMBL/GenBank/DDBJ whole genome shotgun (WGS) entry which is preliminary data.</text>
</comment>
<organism evidence="1 2">
    <name type="scientific">Tessaracoccus lapidicaptus</name>
    <dbReference type="NCBI Taxonomy" id="1427523"/>
    <lineage>
        <taxon>Bacteria</taxon>
        <taxon>Bacillati</taxon>
        <taxon>Actinomycetota</taxon>
        <taxon>Actinomycetes</taxon>
        <taxon>Propionibacteriales</taxon>
        <taxon>Propionibacteriaceae</taxon>
        <taxon>Tessaracoccus</taxon>
    </lineage>
</organism>
<keyword evidence="2" id="KW-1185">Reference proteome</keyword>
<gene>
    <name evidence="1" type="ORF">BCR15_05270</name>
</gene>
<dbReference type="AlphaFoldDB" id="A0A1C0AKR4"/>
<proteinExistence type="predicted"/>
<dbReference type="Proteomes" id="UP000093501">
    <property type="component" value="Unassembled WGS sequence"/>
</dbReference>